<feature type="region of interest" description="Disordered" evidence="1">
    <location>
        <begin position="455"/>
        <end position="479"/>
    </location>
</feature>
<evidence type="ECO:0000256" key="1">
    <source>
        <dbReference type="SAM" id="MobiDB-lite"/>
    </source>
</evidence>
<gene>
    <name evidence="3" type="ORF">D5086_0000250420</name>
</gene>
<dbReference type="InterPro" id="IPR025558">
    <property type="entry name" value="DUF4283"/>
</dbReference>
<accession>A0A4U5NNC8</accession>
<feature type="compositionally biased region" description="Low complexity" evidence="1">
    <location>
        <begin position="566"/>
        <end position="576"/>
    </location>
</feature>
<dbReference type="PANTHER" id="PTHR31286:SF180">
    <property type="entry name" value="OS10G0362600 PROTEIN"/>
    <property type="match status" value="1"/>
</dbReference>
<dbReference type="InterPro" id="IPR040256">
    <property type="entry name" value="At4g02000-like"/>
</dbReference>
<evidence type="ECO:0000313" key="3">
    <source>
        <dbReference type="EMBL" id="TKR85189.1"/>
    </source>
</evidence>
<feature type="region of interest" description="Disordered" evidence="1">
    <location>
        <begin position="624"/>
        <end position="656"/>
    </location>
</feature>
<sequence length="656" mass="70533">MANKKKKFGSHRLQTKQQASQLINDRSVLALATPPLPHTVHVIVPPNLNPPHISPAPVVVPTSVPVQVSPNHGEHSPSINHIFEDDYSDDEEIEEEADLGFYREDYVNGSKFFTSSPLAARTSTPPVGSQFIPIECPTNIIPSPAAFPVDVKSPTAVPQPSATSLPVASSLCVVSAPVTSSGCAMPAHDPAPGSAMSVPIVPIRGTSPSANPVREIPNSSEPPFNPWCNLFVNNRNTVSCPRLIHYSAFTDTTGCNLVDDDIDTKCELWKLCLVGYIAGRNTGFKALQNLIDNTWKCKASLTIHESGWLIFKFVNEEDKLNVLSGGPYLVFGRPLILRAMPEYFDFSPSDMYTIPVWVKFPNLPLKCWSIKCLSKIASVLGKPVQSDMLTASMARLSYARVLVEVNLLSDLPYSIAVTLPNGSILHQQVVYETLPRFCKHCQKLGHLTSSCTKYQPSNVPSKPRAKESAAPDPNITKGRDTVFNRLGPQGGTSVAGCSEANQPANCGPNPMPVVDEIVAGCSEANQPANCGPNPVPIVDEIVPANGTTLPNNGGWELVRRKKARSKSSQSRISSGSTHATPRVGQENSHISPPPSIASVDVAGHRADKGKSVVMPIATGQLASHPLDIPIRRKSLPHTNDDPGRGEGLPAPFPPLC</sequence>
<proteinExistence type="predicted"/>
<name>A0A4U5NNC8_POPAL</name>
<dbReference type="PANTHER" id="PTHR31286">
    <property type="entry name" value="GLYCINE-RICH CELL WALL STRUCTURAL PROTEIN 1.8-LIKE"/>
    <property type="match status" value="1"/>
</dbReference>
<organism evidence="3">
    <name type="scientific">Populus alba</name>
    <name type="common">White poplar</name>
    <dbReference type="NCBI Taxonomy" id="43335"/>
    <lineage>
        <taxon>Eukaryota</taxon>
        <taxon>Viridiplantae</taxon>
        <taxon>Streptophyta</taxon>
        <taxon>Embryophyta</taxon>
        <taxon>Tracheophyta</taxon>
        <taxon>Spermatophyta</taxon>
        <taxon>Magnoliopsida</taxon>
        <taxon>eudicotyledons</taxon>
        <taxon>Gunneridae</taxon>
        <taxon>Pentapetalae</taxon>
        <taxon>rosids</taxon>
        <taxon>fabids</taxon>
        <taxon>Malpighiales</taxon>
        <taxon>Salicaceae</taxon>
        <taxon>Saliceae</taxon>
        <taxon>Populus</taxon>
    </lineage>
</organism>
<feature type="domain" description="DUF4283" evidence="2">
    <location>
        <begin position="266"/>
        <end position="348"/>
    </location>
</feature>
<evidence type="ECO:0000259" key="2">
    <source>
        <dbReference type="Pfam" id="PF14111"/>
    </source>
</evidence>
<dbReference type="Pfam" id="PF14111">
    <property type="entry name" value="DUF4283"/>
    <property type="match status" value="1"/>
</dbReference>
<comment type="caution">
    <text evidence="3">The sequence shown here is derived from an EMBL/GenBank/DDBJ whole genome shotgun (WGS) entry which is preliminary data.</text>
</comment>
<feature type="region of interest" description="Disordered" evidence="1">
    <location>
        <begin position="545"/>
        <end position="599"/>
    </location>
</feature>
<dbReference type="AlphaFoldDB" id="A0A4U5NNC8"/>
<dbReference type="EMBL" id="RCHU01000964">
    <property type="protein sequence ID" value="TKR85189.1"/>
    <property type="molecule type" value="Genomic_DNA"/>
</dbReference>
<protein>
    <recommendedName>
        <fullName evidence="2">DUF4283 domain-containing protein</fullName>
    </recommendedName>
</protein>
<dbReference type="STRING" id="43335.A0A4U5NNC8"/>
<reference evidence="3" key="1">
    <citation type="submission" date="2018-10" db="EMBL/GenBank/DDBJ databases">
        <title>Population genomic analysis revealed the cold adaptation of white poplar.</title>
        <authorList>
            <person name="Liu Y.-J."/>
        </authorList>
    </citation>
    <scope>NUCLEOTIDE SEQUENCE [LARGE SCALE GENOMIC DNA]</scope>
    <source>
        <strain evidence="3">PAL-ZL1</strain>
    </source>
</reference>